<reference evidence="2" key="1">
    <citation type="journal article" date="2021" name="Nat. Commun.">
        <title>Genetic determinants of endophytism in the Arabidopsis root mycobiome.</title>
        <authorList>
            <person name="Mesny F."/>
            <person name="Miyauchi S."/>
            <person name="Thiergart T."/>
            <person name="Pickel B."/>
            <person name="Atanasova L."/>
            <person name="Karlsson M."/>
            <person name="Huettel B."/>
            <person name="Barry K.W."/>
            <person name="Haridas S."/>
            <person name="Chen C."/>
            <person name="Bauer D."/>
            <person name="Andreopoulos W."/>
            <person name="Pangilinan J."/>
            <person name="LaButti K."/>
            <person name="Riley R."/>
            <person name="Lipzen A."/>
            <person name="Clum A."/>
            <person name="Drula E."/>
            <person name="Henrissat B."/>
            <person name="Kohler A."/>
            <person name="Grigoriev I.V."/>
            <person name="Martin F.M."/>
            <person name="Hacquard S."/>
        </authorList>
    </citation>
    <scope>NUCLEOTIDE SEQUENCE</scope>
    <source>
        <strain evidence="2">MPI-CAGE-CH-0235</strain>
    </source>
</reference>
<evidence type="ECO:0000313" key="3">
    <source>
        <dbReference type="Proteomes" id="UP000813444"/>
    </source>
</evidence>
<feature type="compositionally biased region" description="Basic and acidic residues" evidence="1">
    <location>
        <begin position="136"/>
        <end position="145"/>
    </location>
</feature>
<feature type="region of interest" description="Disordered" evidence="1">
    <location>
        <begin position="23"/>
        <end position="64"/>
    </location>
</feature>
<proteinExistence type="predicted"/>
<gene>
    <name evidence="2" type="ORF">B0I35DRAFT_81584</name>
</gene>
<feature type="region of interest" description="Disordered" evidence="1">
    <location>
        <begin position="91"/>
        <end position="145"/>
    </location>
</feature>
<sequence>MAAVPVLPAPALPIPLSFNPEINGRRSHSSARGSVSNTHGHHHDSRRDRTKSPRVSCSSTGSQLHELELAAQRLSQDIARNSREHIRDPISHHQHYPHHGGSNQRHAHARKENRDSSGHYHDCHYAGGSSHIHSHSSKENAVEHHGSNLKYNINQAPSKGAGLNPRRWF</sequence>
<feature type="compositionally biased region" description="Basic and acidic residues" evidence="1">
    <location>
        <begin position="110"/>
        <end position="124"/>
    </location>
</feature>
<dbReference type="EMBL" id="JAGPNK010000013">
    <property type="protein sequence ID" value="KAH7309469.1"/>
    <property type="molecule type" value="Genomic_DNA"/>
</dbReference>
<feature type="compositionally biased region" description="Polar residues" evidence="1">
    <location>
        <begin position="53"/>
        <end position="63"/>
    </location>
</feature>
<organism evidence="2 3">
    <name type="scientific">Stachybotrys elegans</name>
    <dbReference type="NCBI Taxonomy" id="80388"/>
    <lineage>
        <taxon>Eukaryota</taxon>
        <taxon>Fungi</taxon>
        <taxon>Dikarya</taxon>
        <taxon>Ascomycota</taxon>
        <taxon>Pezizomycotina</taxon>
        <taxon>Sordariomycetes</taxon>
        <taxon>Hypocreomycetidae</taxon>
        <taxon>Hypocreales</taxon>
        <taxon>Stachybotryaceae</taxon>
        <taxon>Stachybotrys</taxon>
    </lineage>
</organism>
<name>A0A8K0SIW9_9HYPO</name>
<evidence type="ECO:0000256" key="1">
    <source>
        <dbReference type="SAM" id="MobiDB-lite"/>
    </source>
</evidence>
<comment type="caution">
    <text evidence="2">The sequence shown here is derived from an EMBL/GenBank/DDBJ whole genome shotgun (WGS) entry which is preliminary data.</text>
</comment>
<evidence type="ECO:0000313" key="2">
    <source>
        <dbReference type="EMBL" id="KAH7309469.1"/>
    </source>
</evidence>
<protein>
    <submittedName>
        <fullName evidence="2">Uncharacterized protein</fullName>
    </submittedName>
</protein>
<keyword evidence="3" id="KW-1185">Reference proteome</keyword>
<dbReference type="Proteomes" id="UP000813444">
    <property type="component" value="Unassembled WGS sequence"/>
</dbReference>
<accession>A0A8K0SIW9</accession>
<dbReference type="AlphaFoldDB" id="A0A8K0SIW9"/>